<dbReference type="Gene3D" id="3.90.550.10">
    <property type="entry name" value="Spore Coat Polysaccharide Biosynthesis Protein SpsA, Chain A"/>
    <property type="match status" value="1"/>
</dbReference>
<protein>
    <submittedName>
        <fullName evidence="1">Uncharacterized protein</fullName>
    </submittedName>
</protein>
<dbReference type="PANTHER" id="PTHR33604:SF3">
    <property type="entry name" value="OSJNBA0004B13.7 PROTEIN"/>
    <property type="match status" value="1"/>
</dbReference>
<reference evidence="1" key="1">
    <citation type="submission" date="2018-04" db="EMBL/GenBank/DDBJ databases">
        <title>Whole genome sequencing of Hypsizygus marmoreus.</title>
        <authorList>
            <person name="Choi I.-G."/>
            <person name="Min B."/>
            <person name="Kim J.-G."/>
            <person name="Kim S."/>
            <person name="Oh Y.-L."/>
            <person name="Kong W.-S."/>
            <person name="Park H."/>
            <person name="Jeong J."/>
            <person name="Song E.-S."/>
        </authorList>
    </citation>
    <scope>NUCLEOTIDE SEQUENCE [LARGE SCALE GENOMIC DNA]</scope>
    <source>
        <strain evidence="1">51987-8</strain>
    </source>
</reference>
<evidence type="ECO:0000313" key="2">
    <source>
        <dbReference type="Proteomes" id="UP000076154"/>
    </source>
</evidence>
<evidence type="ECO:0000313" key="1">
    <source>
        <dbReference type="EMBL" id="RDB20811.1"/>
    </source>
</evidence>
<keyword evidence="2" id="KW-1185">Reference proteome</keyword>
<proteinExistence type="predicted"/>
<dbReference type="OrthoDB" id="2020070at2759"/>
<dbReference type="Proteomes" id="UP000076154">
    <property type="component" value="Unassembled WGS sequence"/>
</dbReference>
<gene>
    <name evidence="1" type="ORF">Hypma_011994</name>
</gene>
<dbReference type="AlphaFoldDB" id="A0A369JF92"/>
<sequence>MQPRKLAWVSRCLPIPTFCLLLWVLYPTPRHALKPAHTNTTSTATQIDLQLQGSLIPPYSLTAILPLTHKSISTLEETLAPFLKPSTHLREIIIVCSQPIIAQARTVLRNAFSVECEQCPDLLLHTIPDRLDEHSGVVNAASQVSTEYVLLMAEDGLLHEDEDTRNTLLHPPATSVPIGPNGTNSASANGSCIVTSGSPKYVQYLYPPFVMPTLLAGKKGPRRSGIAVWADLSEHIAGNHPDGIGGIVLSTRTSPIKSPWCSTSGPEIDNSAQYPFVQDPPFFNEIQSDTCSSSEETATSRDVGVFALLLPTLEDFRAILPVVCSLQRQGHRIETFIYEESSGLSDAAGWETRSFTSKLCTAPYTIVFGNRKQRSPTGHILALEWLQGFGPQPDIVIYPREDDKLTLNLDVEISRADGPLQTIVPVRIFREDLPYSIWMGSLSLTEWRNWNVPRIDITIITKDRPHSLARLLTSLSNGRFFGDSVDLRVHAEQSSDLATMKTVENLTWKHGSLFVHHRIVHGGLLPAVVESWYPRSNDTYGLLLEDDVELSPLFYAWAKMTLLRYRYGDPRNRSPLMFGISLYQQKNIELPPEGRRPFDARKLFINSNVSDPITPYLSPIPCSWGAVYFPEHWREFHIYLALRLSEHSMKINQVVVPGVRSNRWTKSWKKYFIELVYLRGYVMLYPNYPDFISLSTNHLEVGSHVKVRTKEKEELFLVPLMELSSSRNVVGLLDLPGSTLPPWDALPVLNLTGCLTTLETLASQGRSRRTDLTGCTSEPQPHDVQDLMCIKQTSSP</sequence>
<organism evidence="1 2">
    <name type="scientific">Hypsizygus marmoreus</name>
    <name type="common">White beech mushroom</name>
    <name type="synonym">Agaricus marmoreus</name>
    <dbReference type="NCBI Taxonomy" id="39966"/>
    <lineage>
        <taxon>Eukaryota</taxon>
        <taxon>Fungi</taxon>
        <taxon>Dikarya</taxon>
        <taxon>Basidiomycota</taxon>
        <taxon>Agaricomycotina</taxon>
        <taxon>Agaricomycetes</taxon>
        <taxon>Agaricomycetidae</taxon>
        <taxon>Agaricales</taxon>
        <taxon>Tricholomatineae</taxon>
        <taxon>Lyophyllaceae</taxon>
        <taxon>Hypsizygus</taxon>
    </lineage>
</organism>
<dbReference type="InParanoid" id="A0A369JF92"/>
<dbReference type="STRING" id="39966.A0A369JF92"/>
<dbReference type="InterPro" id="IPR029044">
    <property type="entry name" value="Nucleotide-diphossugar_trans"/>
</dbReference>
<comment type="caution">
    <text evidence="1">The sequence shown here is derived from an EMBL/GenBank/DDBJ whole genome shotgun (WGS) entry which is preliminary data.</text>
</comment>
<accession>A0A369JF92</accession>
<name>A0A369JF92_HYPMA</name>
<dbReference type="PANTHER" id="PTHR33604">
    <property type="entry name" value="OSJNBA0004B13.7 PROTEIN"/>
    <property type="match status" value="1"/>
</dbReference>
<dbReference type="EMBL" id="LUEZ02000056">
    <property type="protein sequence ID" value="RDB20811.1"/>
    <property type="molecule type" value="Genomic_DNA"/>
</dbReference>